<dbReference type="InterPro" id="IPR004378">
    <property type="entry name" value="F420H2_quin_Rdtase"/>
</dbReference>
<keyword evidence="2" id="KW-1185">Reference proteome</keyword>
<evidence type="ECO:0000313" key="2">
    <source>
        <dbReference type="Proteomes" id="UP000549695"/>
    </source>
</evidence>
<dbReference type="GeneID" id="98052679"/>
<dbReference type="Gene3D" id="2.30.110.10">
    <property type="entry name" value="Electron Transport, Fmn-binding Protein, Chain A"/>
    <property type="match status" value="1"/>
</dbReference>
<dbReference type="Pfam" id="PF04075">
    <property type="entry name" value="F420H2_quin_red"/>
    <property type="match status" value="1"/>
</dbReference>
<dbReference type="RefSeq" id="WP_179761403.1">
    <property type="nucleotide sequence ID" value="NZ_BAAAJZ010000003.1"/>
</dbReference>
<dbReference type="EMBL" id="JACCCZ010000001">
    <property type="protein sequence ID" value="NYG02645.1"/>
    <property type="molecule type" value="Genomic_DNA"/>
</dbReference>
<proteinExistence type="predicted"/>
<dbReference type="NCBIfam" id="TIGR00026">
    <property type="entry name" value="hi_GC_TIGR00026"/>
    <property type="match status" value="1"/>
</dbReference>
<dbReference type="AlphaFoldDB" id="A0A852W8L6"/>
<name>A0A852W8L6_PSEA5</name>
<dbReference type="Proteomes" id="UP000549695">
    <property type="component" value="Unassembled WGS sequence"/>
</dbReference>
<organism evidence="1 2">
    <name type="scientific">Pseudonocardia alni</name>
    <name type="common">Amycolata alni</name>
    <dbReference type="NCBI Taxonomy" id="33907"/>
    <lineage>
        <taxon>Bacteria</taxon>
        <taxon>Bacillati</taxon>
        <taxon>Actinomycetota</taxon>
        <taxon>Actinomycetes</taxon>
        <taxon>Pseudonocardiales</taxon>
        <taxon>Pseudonocardiaceae</taxon>
        <taxon>Pseudonocardia</taxon>
    </lineage>
</organism>
<evidence type="ECO:0000313" key="1">
    <source>
        <dbReference type="EMBL" id="NYG02645.1"/>
    </source>
</evidence>
<dbReference type="GO" id="GO:0016491">
    <property type="term" value="F:oxidoreductase activity"/>
    <property type="evidence" value="ECO:0007669"/>
    <property type="project" value="InterPro"/>
</dbReference>
<accession>A0A852W8L6</accession>
<dbReference type="InterPro" id="IPR012349">
    <property type="entry name" value="Split_barrel_FMN-bd"/>
</dbReference>
<protein>
    <submittedName>
        <fullName evidence="1">Deazaflavin-dependent oxidoreductase (Nitroreductase family)</fullName>
    </submittedName>
</protein>
<comment type="caution">
    <text evidence="1">The sequence shown here is derived from an EMBL/GenBank/DDBJ whole genome shotgun (WGS) entry which is preliminary data.</text>
</comment>
<sequence>MNAGARAAAVFARLLHSRPLVRAPLVLYRAGLGAVFGSRMLLLEHTGRRSGQTRRVVLEVVWRTGPGRYVVASGFGERAQWFRNITAEPRVRVSVAGRRSVPARARLLDPAEGGEVLAHYIAADDKRWTWFRQVLERTLGRPVTAADPPPMVELSLDH</sequence>
<reference evidence="1 2" key="1">
    <citation type="submission" date="2020-07" db="EMBL/GenBank/DDBJ databases">
        <title>Sequencing the genomes of 1000 actinobacteria strains.</title>
        <authorList>
            <person name="Klenk H.-P."/>
        </authorList>
    </citation>
    <scope>NUCLEOTIDE SEQUENCE [LARGE SCALE GENOMIC DNA]</scope>
    <source>
        <strain evidence="1 2">DSM 44749</strain>
    </source>
</reference>
<gene>
    <name evidence="1" type="ORF">HDA37_002930</name>
</gene>